<evidence type="ECO:0000313" key="1">
    <source>
        <dbReference type="EMBL" id="ADH43063.1"/>
    </source>
</evidence>
<proteinExistence type="predicted"/>
<sequence>MNLLHYPILDLYLDEHHQLVLELFRQLYLTLKRSLDDIFIAVAASKVFFGSLHKMVAHPSGEMTEYIAF</sequence>
<name>E7CA79_9PROT</name>
<accession>E7CA79</accession>
<dbReference type="EMBL" id="GU574705">
    <property type="protein sequence ID" value="ADH43063.1"/>
    <property type="molecule type" value="Genomic_DNA"/>
</dbReference>
<protein>
    <submittedName>
        <fullName evidence="1">Uncharacterized protein</fullName>
    </submittedName>
</protein>
<organism evidence="1">
    <name type="scientific">uncultured SAR11 cluster alpha proteobacterium H17925_48B19</name>
    <dbReference type="NCBI Taxonomy" id="715039"/>
    <lineage>
        <taxon>Bacteria</taxon>
        <taxon>Pseudomonadati</taxon>
        <taxon>Pseudomonadota</taxon>
        <taxon>Alphaproteobacteria</taxon>
        <taxon>Candidatus Pelagibacterales</taxon>
        <taxon>environmental samples</taxon>
    </lineage>
</organism>
<dbReference type="AlphaFoldDB" id="E7CA79"/>
<reference evidence="1" key="1">
    <citation type="submission" date="2010-01" db="EMBL/GenBank/DDBJ databases">
        <title>Genome fragments of uncultured bacteria from the North Pacific Subtropical Gyre.</title>
        <authorList>
            <person name="Pham V.D."/>
            <person name="DeLong E.F."/>
        </authorList>
    </citation>
    <scope>NUCLEOTIDE SEQUENCE</scope>
</reference>